<dbReference type="EMBL" id="CAIX01000110">
    <property type="protein sequence ID" value="CCI45896.1"/>
    <property type="molecule type" value="Genomic_DNA"/>
</dbReference>
<organism evidence="1 2">
    <name type="scientific">Albugo candida</name>
    <dbReference type="NCBI Taxonomy" id="65357"/>
    <lineage>
        <taxon>Eukaryota</taxon>
        <taxon>Sar</taxon>
        <taxon>Stramenopiles</taxon>
        <taxon>Oomycota</taxon>
        <taxon>Peronosporomycetes</taxon>
        <taxon>Albuginales</taxon>
        <taxon>Albuginaceae</taxon>
        <taxon>Albugo</taxon>
    </lineage>
</organism>
<dbReference type="Proteomes" id="UP000053237">
    <property type="component" value="Unassembled WGS sequence"/>
</dbReference>
<accession>A0A024GHE7</accession>
<evidence type="ECO:0000313" key="1">
    <source>
        <dbReference type="EMBL" id="CCI45896.1"/>
    </source>
</evidence>
<reference evidence="1 2" key="1">
    <citation type="submission" date="2012-05" db="EMBL/GenBank/DDBJ databases">
        <title>Recombination and specialization in a pathogen metapopulation.</title>
        <authorList>
            <person name="Gardiner A."/>
            <person name="Kemen E."/>
            <person name="Schultz-Larsen T."/>
            <person name="MacLean D."/>
            <person name="Van Oosterhout C."/>
            <person name="Jones J.D.G."/>
        </authorList>
    </citation>
    <scope>NUCLEOTIDE SEQUENCE [LARGE SCALE GENOMIC DNA]</scope>
    <source>
        <strain evidence="1 2">Ac Nc2</strain>
    </source>
</reference>
<dbReference type="AlphaFoldDB" id="A0A024GHE7"/>
<comment type="caution">
    <text evidence="1">The sequence shown here is derived from an EMBL/GenBank/DDBJ whole genome shotgun (WGS) entry which is preliminary data.</text>
</comment>
<protein>
    <submittedName>
        <fullName evidence="1">Uncharacterized protein</fullName>
    </submittedName>
</protein>
<name>A0A024GHE7_9STRA</name>
<evidence type="ECO:0000313" key="2">
    <source>
        <dbReference type="Proteomes" id="UP000053237"/>
    </source>
</evidence>
<keyword evidence="2" id="KW-1185">Reference proteome</keyword>
<gene>
    <name evidence="1" type="ORF">BN9_068060</name>
</gene>
<sequence>MSSSNILFEKTLRTISIFYNMRPTNNYLCCVMFESKTCPTHTLYPPSKLMKMWFNLQVVNESASKRVVFVKVQGSAIKAVSIHEYDRYANTQDPINFGCRPLSATRIPIWQNERLPPHVMYNTTIESNLQHVESVNARYSGFSTFTSALSSVYPAEADTVVSCIR</sequence>
<dbReference type="InParanoid" id="A0A024GHE7"/>
<proteinExistence type="predicted"/>